<name>A0A0R2JRJ6_9LACO</name>
<dbReference type="Proteomes" id="UP000051673">
    <property type="component" value="Unassembled WGS sequence"/>
</dbReference>
<dbReference type="OrthoDB" id="9784844at2"/>
<proteinExistence type="predicted"/>
<keyword evidence="3" id="KW-1185">Reference proteome</keyword>
<organism evidence="2 3">
    <name type="scientific">Weissella minor</name>
    <dbReference type="NCBI Taxonomy" id="1620"/>
    <lineage>
        <taxon>Bacteria</taxon>
        <taxon>Bacillati</taxon>
        <taxon>Bacillota</taxon>
        <taxon>Bacilli</taxon>
        <taxon>Lactobacillales</taxon>
        <taxon>Lactobacillaceae</taxon>
        <taxon>Weissella</taxon>
    </lineage>
</organism>
<evidence type="ECO:0000313" key="3">
    <source>
        <dbReference type="Proteomes" id="UP000051673"/>
    </source>
</evidence>
<accession>A0A0R2JRJ6</accession>
<dbReference type="PANTHER" id="PTHR40076">
    <property type="entry name" value="MEMBRANE PROTEIN-RELATED"/>
    <property type="match status" value="1"/>
</dbReference>
<dbReference type="EMBL" id="JQCD01000024">
    <property type="protein sequence ID" value="KRN76852.1"/>
    <property type="molecule type" value="Genomic_DNA"/>
</dbReference>
<evidence type="ECO:0000256" key="1">
    <source>
        <dbReference type="SAM" id="Phobius"/>
    </source>
</evidence>
<protein>
    <recommendedName>
        <fullName evidence="4">Integral membrane protein</fullName>
    </recommendedName>
</protein>
<comment type="caution">
    <text evidence="2">The sequence shown here is derived from an EMBL/GenBank/DDBJ whole genome shotgun (WGS) entry which is preliminary data.</text>
</comment>
<dbReference type="InterPro" id="IPR010380">
    <property type="entry name" value="DUF975"/>
</dbReference>
<gene>
    <name evidence="2" type="ORF">IV67_GL000361</name>
</gene>
<keyword evidence="1" id="KW-1133">Transmembrane helix</keyword>
<evidence type="ECO:0000313" key="2">
    <source>
        <dbReference type="EMBL" id="KRN76852.1"/>
    </source>
</evidence>
<dbReference type="AlphaFoldDB" id="A0A0R2JRJ6"/>
<feature type="transmembrane region" description="Helical" evidence="1">
    <location>
        <begin position="46"/>
        <end position="63"/>
    </location>
</feature>
<evidence type="ECO:0008006" key="4">
    <source>
        <dbReference type="Google" id="ProtNLM"/>
    </source>
</evidence>
<dbReference type="STRING" id="1620.IV67_GL000361"/>
<sequence>MQTVTRAEIKAEAKGFLMKFYVYNLQLFLIPILTMFLMNVSTDTNRWGVALVGFLITVVNFITTKSMQYVTLDNLRAGQPTGAPISQQMEMTKKKYFFGVLMISLLSYIYLFFWTLLLVIPGIVKSFSYSQALNLYKDSVDAGQPLGYNEAITKSRELMNGHKVDMLVLYLSFILWGLAVLFTLGLAMFFVYPYYTITVQNFYLHLLREKNFEPTTRIVDVQVLGDDTNEFE</sequence>
<feature type="transmembrane region" description="Helical" evidence="1">
    <location>
        <begin position="20"/>
        <end position="40"/>
    </location>
</feature>
<feature type="transmembrane region" description="Helical" evidence="1">
    <location>
        <begin position="167"/>
        <end position="192"/>
    </location>
</feature>
<feature type="transmembrane region" description="Helical" evidence="1">
    <location>
        <begin position="96"/>
        <end position="120"/>
    </location>
</feature>
<reference evidence="2 3" key="1">
    <citation type="journal article" date="2015" name="Genome Announc.">
        <title>Expanding the biotechnology potential of lactobacilli through comparative genomics of 213 strains and associated genera.</title>
        <authorList>
            <person name="Sun Z."/>
            <person name="Harris H.M."/>
            <person name="McCann A."/>
            <person name="Guo C."/>
            <person name="Argimon S."/>
            <person name="Zhang W."/>
            <person name="Yang X."/>
            <person name="Jeffery I.B."/>
            <person name="Cooney J.C."/>
            <person name="Kagawa T.F."/>
            <person name="Liu W."/>
            <person name="Song Y."/>
            <person name="Salvetti E."/>
            <person name="Wrobel A."/>
            <person name="Rasinkangas P."/>
            <person name="Parkhill J."/>
            <person name="Rea M.C."/>
            <person name="O'Sullivan O."/>
            <person name="Ritari J."/>
            <person name="Douillard F.P."/>
            <person name="Paul Ross R."/>
            <person name="Yang R."/>
            <person name="Briner A.E."/>
            <person name="Felis G.E."/>
            <person name="de Vos W.M."/>
            <person name="Barrangou R."/>
            <person name="Klaenhammer T.R."/>
            <person name="Caufield P.W."/>
            <person name="Cui Y."/>
            <person name="Zhang H."/>
            <person name="O'Toole P.W."/>
        </authorList>
    </citation>
    <scope>NUCLEOTIDE SEQUENCE [LARGE SCALE GENOMIC DNA]</scope>
    <source>
        <strain evidence="2 3">DSM 20014</strain>
    </source>
</reference>
<dbReference type="PANTHER" id="PTHR40076:SF1">
    <property type="entry name" value="MEMBRANE PROTEIN"/>
    <property type="match status" value="1"/>
</dbReference>
<keyword evidence="1" id="KW-0812">Transmembrane</keyword>
<dbReference type="Pfam" id="PF06161">
    <property type="entry name" value="DUF975"/>
    <property type="match status" value="1"/>
</dbReference>
<dbReference type="RefSeq" id="WP_057787601.1">
    <property type="nucleotide sequence ID" value="NZ_JQCD01000024.1"/>
</dbReference>
<dbReference type="PATRIC" id="fig|1620.3.peg.366"/>
<keyword evidence="1" id="KW-0472">Membrane</keyword>